<dbReference type="Proteomes" id="UP000689195">
    <property type="component" value="Unassembled WGS sequence"/>
</dbReference>
<dbReference type="InterPro" id="IPR051575">
    <property type="entry name" value="Myb-like_DNA-bd"/>
</dbReference>
<dbReference type="SMART" id="SM00717">
    <property type="entry name" value="SANT"/>
    <property type="match status" value="3"/>
</dbReference>
<reference evidence="7" key="1">
    <citation type="submission" date="2021-01" db="EMBL/GenBank/DDBJ databases">
        <authorList>
            <consortium name="Genoscope - CEA"/>
            <person name="William W."/>
        </authorList>
    </citation>
    <scope>NUCLEOTIDE SEQUENCE</scope>
</reference>
<evidence type="ECO:0000256" key="4">
    <source>
        <dbReference type="ARBA" id="ARBA00023242"/>
    </source>
</evidence>
<keyword evidence="2" id="KW-0238">DNA-binding</keyword>
<dbReference type="GO" id="GO:0042795">
    <property type="term" value="P:snRNA transcription by RNA polymerase II"/>
    <property type="evidence" value="ECO:0007669"/>
    <property type="project" value="TreeGrafter"/>
</dbReference>
<dbReference type="OrthoDB" id="299388at2759"/>
<sequence length="243" mass="29118">MNNIQYKSIQKIKKITQKSKWTIEEDNVLSLSIQKYGTTWCKVAQSFPNRNPNSCIQRWKRLKSQSKIKKQKWNLIEDQLLLELVTLNGKKWKKISKYFTGKTDKQCLQRYNNTLNPNVNKQPFTVEEDQIIYQNYIILGSKWSKISRKLNRRTHNQVKNRFYSHIISSHLNLENPYHTKLSSQQAKKALFKATLEHKQKLLLENQNLITQLLDQSHLKNYFDEDESYQVEFEEAYSNYQRLL</sequence>
<feature type="domain" description="Myb-like" evidence="5">
    <location>
        <begin position="65"/>
        <end position="115"/>
    </location>
</feature>
<proteinExistence type="predicted"/>
<dbReference type="CDD" id="cd00167">
    <property type="entry name" value="SANT"/>
    <property type="match status" value="3"/>
</dbReference>
<keyword evidence="4" id="KW-0539">Nucleus</keyword>
<evidence type="ECO:0000256" key="2">
    <source>
        <dbReference type="ARBA" id="ARBA00023125"/>
    </source>
</evidence>
<name>A0A8S1SPX4_9CILI</name>
<evidence type="ECO:0000313" key="8">
    <source>
        <dbReference type="Proteomes" id="UP000689195"/>
    </source>
</evidence>
<dbReference type="GO" id="GO:0042796">
    <property type="term" value="P:snRNA transcription by RNA polymerase III"/>
    <property type="evidence" value="ECO:0007669"/>
    <property type="project" value="TreeGrafter"/>
</dbReference>
<feature type="domain" description="Myb-like" evidence="5">
    <location>
        <begin position="13"/>
        <end position="63"/>
    </location>
</feature>
<evidence type="ECO:0000259" key="5">
    <source>
        <dbReference type="PROSITE" id="PS50090"/>
    </source>
</evidence>
<dbReference type="InterPro" id="IPR001005">
    <property type="entry name" value="SANT/Myb"/>
</dbReference>
<feature type="domain" description="HTH myb-type" evidence="6">
    <location>
        <begin position="65"/>
        <end position="119"/>
    </location>
</feature>
<dbReference type="GO" id="GO:0000978">
    <property type="term" value="F:RNA polymerase II cis-regulatory region sequence-specific DNA binding"/>
    <property type="evidence" value="ECO:0007669"/>
    <property type="project" value="TreeGrafter"/>
</dbReference>
<evidence type="ECO:0000313" key="7">
    <source>
        <dbReference type="EMBL" id="CAD8141267.1"/>
    </source>
</evidence>
<evidence type="ECO:0000259" key="6">
    <source>
        <dbReference type="PROSITE" id="PS51294"/>
    </source>
</evidence>
<dbReference type="AlphaFoldDB" id="A0A8S1SPX4"/>
<evidence type="ECO:0008006" key="9">
    <source>
        <dbReference type="Google" id="ProtNLM"/>
    </source>
</evidence>
<dbReference type="InterPro" id="IPR017930">
    <property type="entry name" value="Myb_dom"/>
</dbReference>
<feature type="domain" description="HTH myb-type" evidence="6">
    <location>
        <begin position="13"/>
        <end position="64"/>
    </location>
</feature>
<keyword evidence="8" id="KW-1185">Reference proteome</keyword>
<dbReference type="PROSITE" id="PS50090">
    <property type="entry name" value="MYB_LIKE"/>
    <property type="match status" value="3"/>
</dbReference>
<dbReference type="PANTHER" id="PTHR46621">
    <property type="entry name" value="SNRNA-ACTIVATING PROTEIN COMPLEX SUBUNIT 4"/>
    <property type="match status" value="1"/>
</dbReference>
<organism evidence="7 8">
    <name type="scientific">Paramecium pentaurelia</name>
    <dbReference type="NCBI Taxonomy" id="43138"/>
    <lineage>
        <taxon>Eukaryota</taxon>
        <taxon>Sar</taxon>
        <taxon>Alveolata</taxon>
        <taxon>Ciliophora</taxon>
        <taxon>Intramacronucleata</taxon>
        <taxon>Oligohymenophorea</taxon>
        <taxon>Peniculida</taxon>
        <taxon>Parameciidae</taxon>
        <taxon>Paramecium</taxon>
    </lineage>
</organism>
<gene>
    <name evidence="7" type="ORF">PPENT_87.1.T0100026</name>
</gene>
<protein>
    <recommendedName>
        <fullName evidence="9">Myb-like DNA-binding domain-containing protein</fullName>
    </recommendedName>
</protein>
<comment type="caution">
    <text evidence="7">The sequence shown here is derived from an EMBL/GenBank/DDBJ whole genome shotgun (WGS) entry which is preliminary data.</text>
</comment>
<dbReference type="GO" id="GO:0019185">
    <property type="term" value="C:snRNA-activating protein complex"/>
    <property type="evidence" value="ECO:0007669"/>
    <property type="project" value="TreeGrafter"/>
</dbReference>
<evidence type="ECO:0000256" key="3">
    <source>
        <dbReference type="ARBA" id="ARBA00023163"/>
    </source>
</evidence>
<keyword evidence="1" id="KW-0805">Transcription regulation</keyword>
<dbReference type="PROSITE" id="PS51294">
    <property type="entry name" value="HTH_MYB"/>
    <property type="match status" value="3"/>
</dbReference>
<keyword evidence="3" id="KW-0804">Transcription</keyword>
<evidence type="ECO:0000256" key="1">
    <source>
        <dbReference type="ARBA" id="ARBA00023015"/>
    </source>
</evidence>
<dbReference type="Pfam" id="PF13921">
    <property type="entry name" value="Myb_DNA-bind_6"/>
    <property type="match status" value="1"/>
</dbReference>
<feature type="domain" description="HTH myb-type" evidence="6">
    <location>
        <begin position="120"/>
        <end position="170"/>
    </location>
</feature>
<dbReference type="Pfam" id="PF00249">
    <property type="entry name" value="Myb_DNA-binding"/>
    <property type="match status" value="1"/>
</dbReference>
<accession>A0A8S1SPX4</accession>
<dbReference type="EMBL" id="CAJJDO010000010">
    <property type="protein sequence ID" value="CAD8141267.1"/>
    <property type="molecule type" value="Genomic_DNA"/>
</dbReference>
<feature type="domain" description="Myb-like" evidence="5">
    <location>
        <begin position="116"/>
        <end position="166"/>
    </location>
</feature>
<dbReference type="GO" id="GO:0001006">
    <property type="term" value="F:RNA polymerase III type 3 promoter sequence-specific DNA binding"/>
    <property type="evidence" value="ECO:0007669"/>
    <property type="project" value="TreeGrafter"/>
</dbReference>
<dbReference type="PANTHER" id="PTHR46621:SF1">
    <property type="entry name" value="SNRNA-ACTIVATING PROTEIN COMPLEX SUBUNIT 4"/>
    <property type="match status" value="1"/>
</dbReference>